<dbReference type="InterPro" id="IPR016024">
    <property type="entry name" value="ARM-type_fold"/>
</dbReference>
<sequence length="999" mass="109648">MEDYFRSQQNPIGDPQVNATLGIVPPPRNGSGPLFPRRFTAESGRVPTLSTINTIPRAPEPQDFASTAAIHKVQLLEKKRQDYERLREHRRRFEAEMHKLDAQQRAEEMELQQMQEDINARYGGHQSEPTTPPEYREMSSGFPTIFSRPNRYSTSSLTSPQGLFNRPGRSGSLLASPQSGTLPSRFAFDDLPSRSTPGSRRNSDEDEKEEAVRQDPTSHRSTNALNRYSMPVTKTRPYLGDIGLEDSNNTTGFLFGDEDANSETQTTPTAVSNSDAFPALFRAQAYSALTSSAALDLALSQTSGPETSVNGWNSISKHPHRTSMSTVNSNTNGGGASVGSPPSEAGTIGSRPSSIRRSIDAGILLTNDTMTTAPESSVIPPPATHALASPPRLQQSYSTGDIHTVRQNGTVLGANGNTHAQQHFQNHNASIGRFPAGAMNGRHHRDMSADTNGLNNARDMAGYHSIGSALHGTAQTFGPMHGPQQQLGGPSPMHMAVQPPAGAYPFVPPNYNQMSSGNGYNSFLPMMQNMSISGPTSSMFPTSQGFTTGYSAQYSPAPASRAHQPVDSQARVIQSRRNQDNDVAMSRFSGMTIDQVRGNVYAMCKDQHGCRFLQKQLESRQREAIRTIWLETNQHVVELMTDPFGNYLCQKLLEFCEEEERTALIQNASTNMIDIALNQHGTRALQKMIENVSSPVQVNLIIEALRHQVVDLIQDLNGNHVIQKCLNKLSTHDSKFIFEAVGEHVVDVGTHRHGCCVLQRCIDHAEGDMKVWLINQITKKALQLVQDPFGNYVVQYIIDLGEQSFTDPIVRAFLGNINQLSRHKFSSNVVEKCLRCANDPARDDIISEILNSGHMEGLLRDNFGNYVVQTALEYSSPASKQRLVEAIRPLLPHIRSTPYGRRISAKITAFDNRNGTRSENQFTLTDATGGQISARPPGSRPQPHSSILAGNSGMNGGGPNGHRFTGHGNMVTAPPMPQRAHQYSNQVAPPTTEDGEHFF</sequence>
<feature type="repeat" description="Pumilio" evidence="3">
    <location>
        <begin position="704"/>
        <end position="739"/>
    </location>
</feature>
<proteinExistence type="predicted"/>
<dbReference type="PROSITE" id="PS50302">
    <property type="entry name" value="PUM"/>
    <property type="match status" value="8"/>
</dbReference>
<evidence type="ECO:0000259" key="6">
    <source>
        <dbReference type="PROSITE" id="PS50303"/>
    </source>
</evidence>
<gene>
    <name evidence="7" type="ORF">QBC38DRAFT_171638</name>
</gene>
<keyword evidence="1" id="KW-0677">Repeat</keyword>
<feature type="compositionally biased region" description="Polar residues" evidence="5">
    <location>
        <begin position="150"/>
        <end position="162"/>
    </location>
</feature>
<keyword evidence="4" id="KW-0175">Coiled coil</keyword>
<feature type="repeat" description="Pumilio" evidence="3">
    <location>
        <begin position="595"/>
        <end position="630"/>
    </location>
</feature>
<dbReference type="InterPro" id="IPR001313">
    <property type="entry name" value="Pumilio_RNA-bd_rpt"/>
</dbReference>
<dbReference type="PANTHER" id="PTHR12537">
    <property type="entry name" value="RNA BINDING PROTEIN PUMILIO-RELATED"/>
    <property type="match status" value="1"/>
</dbReference>
<organism evidence="7 8">
    <name type="scientific">Podospora fimiseda</name>
    <dbReference type="NCBI Taxonomy" id="252190"/>
    <lineage>
        <taxon>Eukaryota</taxon>
        <taxon>Fungi</taxon>
        <taxon>Dikarya</taxon>
        <taxon>Ascomycota</taxon>
        <taxon>Pezizomycotina</taxon>
        <taxon>Sordariomycetes</taxon>
        <taxon>Sordariomycetidae</taxon>
        <taxon>Sordariales</taxon>
        <taxon>Podosporaceae</taxon>
        <taxon>Podospora</taxon>
    </lineage>
</organism>
<keyword evidence="8" id="KW-1185">Reference proteome</keyword>
<dbReference type="InterPro" id="IPR033133">
    <property type="entry name" value="PUM-HD"/>
</dbReference>
<dbReference type="SUPFAM" id="SSF48371">
    <property type="entry name" value="ARM repeat"/>
    <property type="match status" value="1"/>
</dbReference>
<feature type="repeat" description="Pumilio" evidence="3">
    <location>
        <begin position="740"/>
        <end position="775"/>
    </location>
</feature>
<feature type="coiled-coil region" evidence="4">
    <location>
        <begin position="76"/>
        <end position="117"/>
    </location>
</feature>
<feature type="repeat" description="Pumilio" evidence="3">
    <location>
        <begin position="812"/>
        <end position="847"/>
    </location>
</feature>
<dbReference type="InterPro" id="IPR011989">
    <property type="entry name" value="ARM-like"/>
</dbReference>
<dbReference type="PROSITE" id="PS50303">
    <property type="entry name" value="PUM_HD"/>
    <property type="match status" value="1"/>
</dbReference>
<dbReference type="CDD" id="cd07920">
    <property type="entry name" value="Pumilio"/>
    <property type="match status" value="1"/>
</dbReference>
<evidence type="ECO:0000256" key="2">
    <source>
        <dbReference type="ARBA" id="ARBA00024893"/>
    </source>
</evidence>
<feature type="repeat" description="Pumilio" evidence="3">
    <location>
        <begin position="631"/>
        <end position="666"/>
    </location>
</feature>
<dbReference type="Proteomes" id="UP001301958">
    <property type="component" value="Unassembled WGS sequence"/>
</dbReference>
<feature type="repeat" description="Pumilio" evidence="3">
    <location>
        <begin position="776"/>
        <end position="811"/>
    </location>
</feature>
<dbReference type="Gene3D" id="1.25.10.10">
    <property type="entry name" value="Leucine-rich Repeat Variant"/>
    <property type="match status" value="1"/>
</dbReference>
<dbReference type="GO" id="GO:0003729">
    <property type="term" value="F:mRNA binding"/>
    <property type="evidence" value="ECO:0007669"/>
    <property type="project" value="TreeGrafter"/>
</dbReference>
<feature type="region of interest" description="Disordered" evidence="5">
    <location>
        <begin position="474"/>
        <end position="494"/>
    </location>
</feature>
<feature type="region of interest" description="Disordered" evidence="5">
    <location>
        <begin position="552"/>
        <end position="580"/>
    </location>
</feature>
<reference evidence="7" key="1">
    <citation type="journal article" date="2023" name="Mol. Phylogenet. Evol.">
        <title>Genome-scale phylogeny and comparative genomics of the fungal order Sordariales.</title>
        <authorList>
            <person name="Hensen N."/>
            <person name="Bonometti L."/>
            <person name="Westerberg I."/>
            <person name="Brannstrom I.O."/>
            <person name="Guillou S."/>
            <person name="Cros-Aarteil S."/>
            <person name="Calhoun S."/>
            <person name="Haridas S."/>
            <person name="Kuo A."/>
            <person name="Mondo S."/>
            <person name="Pangilinan J."/>
            <person name="Riley R."/>
            <person name="LaButti K."/>
            <person name="Andreopoulos B."/>
            <person name="Lipzen A."/>
            <person name="Chen C."/>
            <person name="Yan M."/>
            <person name="Daum C."/>
            <person name="Ng V."/>
            <person name="Clum A."/>
            <person name="Steindorff A."/>
            <person name="Ohm R.A."/>
            <person name="Martin F."/>
            <person name="Silar P."/>
            <person name="Natvig D.O."/>
            <person name="Lalanne C."/>
            <person name="Gautier V."/>
            <person name="Ament-Velasquez S.L."/>
            <person name="Kruys A."/>
            <person name="Hutchinson M.I."/>
            <person name="Powell A.J."/>
            <person name="Barry K."/>
            <person name="Miller A.N."/>
            <person name="Grigoriev I.V."/>
            <person name="Debuchy R."/>
            <person name="Gladieux P."/>
            <person name="Hiltunen Thoren M."/>
            <person name="Johannesson H."/>
        </authorList>
    </citation>
    <scope>NUCLEOTIDE SEQUENCE</scope>
    <source>
        <strain evidence="7">CBS 990.96</strain>
    </source>
</reference>
<feature type="domain" description="PUM-HD" evidence="6">
    <location>
        <begin position="568"/>
        <end position="911"/>
    </location>
</feature>
<feature type="region of interest" description="Disordered" evidence="5">
    <location>
        <begin position="122"/>
        <end position="225"/>
    </location>
</feature>
<dbReference type="SMART" id="SM00025">
    <property type="entry name" value="Pumilio"/>
    <property type="match status" value="8"/>
</dbReference>
<feature type="compositionally biased region" description="Polar residues" evidence="5">
    <location>
        <begin position="304"/>
        <end position="331"/>
    </location>
</feature>
<feature type="region of interest" description="Disordered" evidence="5">
    <location>
        <begin position="930"/>
        <end position="961"/>
    </location>
</feature>
<dbReference type="FunFam" id="1.25.10.10:FF:000237">
    <property type="entry name" value="Pumilio homolog 9"/>
    <property type="match status" value="1"/>
</dbReference>
<evidence type="ECO:0000256" key="5">
    <source>
        <dbReference type="SAM" id="MobiDB-lite"/>
    </source>
</evidence>
<evidence type="ECO:0000256" key="4">
    <source>
        <dbReference type="SAM" id="Coils"/>
    </source>
</evidence>
<evidence type="ECO:0000313" key="7">
    <source>
        <dbReference type="EMBL" id="KAK4228024.1"/>
    </source>
</evidence>
<reference evidence="7" key="2">
    <citation type="submission" date="2023-05" db="EMBL/GenBank/DDBJ databases">
        <authorList>
            <consortium name="Lawrence Berkeley National Laboratory"/>
            <person name="Steindorff A."/>
            <person name="Hensen N."/>
            <person name="Bonometti L."/>
            <person name="Westerberg I."/>
            <person name="Brannstrom I.O."/>
            <person name="Guillou S."/>
            <person name="Cros-Aarteil S."/>
            <person name="Calhoun S."/>
            <person name="Haridas S."/>
            <person name="Kuo A."/>
            <person name="Mondo S."/>
            <person name="Pangilinan J."/>
            <person name="Riley R."/>
            <person name="Labutti K."/>
            <person name="Andreopoulos B."/>
            <person name="Lipzen A."/>
            <person name="Chen C."/>
            <person name="Yanf M."/>
            <person name="Daum C."/>
            <person name="Ng V."/>
            <person name="Clum A."/>
            <person name="Ohm R."/>
            <person name="Martin F."/>
            <person name="Silar P."/>
            <person name="Natvig D."/>
            <person name="Lalanne C."/>
            <person name="Gautier V."/>
            <person name="Ament-Velasquez S.L."/>
            <person name="Kruys A."/>
            <person name="Hutchinson M.I."/>
            <person name="Powell A.J."/>
            <person name="Barry K."/>
            <person name="Miller A.N."/>
            <person name="Grigoriev I.V."/>
            <person name="Debuchy R."/>
            <person name="Gladieux P."/>
            <person name="Thoren M.H."/>
            <person name="Johannesson H."/>
        </authorList>
    </citation>
    <scope>NUCLEOTIDE SEQUENCE</scope>
    <source>
        <strain evidence="7">CBS 990.96</strain>
    </source>
</reference>
<protein>
    <submittedName>
        <fullName evidence="7">Armadillo-type protein</fullName>
    </submittedName>
</protein>
<dbReference type="EMBL" id="MU865324">
    <property type="protein sequence ID" value="KAK4228024.1"/>
    <property type="molecule type" value="Genomic_DNA"/>
</dbReference>
<evidence type="ECO:0000256" key="1">
    <source>
        <dbReference type="ARBA" id="ARBA00022737"/>
    </source>
</evidence>
<comment type="function">
    <text evidence="2">RNA-binding nucleolar protein required for pre-rRNA processing. Involved in production of 18S rRNA and assembly of small ribosomal subunit.</text>
</comment>
<feature type="compositionally biased region" description="Polar residues" evidence="5">
    <location>
        <begin position="173"/>
        <end position="182"/>
    </location>
</feature>
<dbReference type="GO" id="GO:0010608">
    <property type="term" value="P:post-transcriptional regulation of gene expression"/>
    <property type="evidence" value="ECO:0007669"/>
    <property type="project" value="TreeGrafter"/>
</dbReference>
<accession>A0AAN7BR33</accession>
<comment type="caution">
    <text evidence="7">The sequence shown here is derived from an EMBL/GenBank/DDBJ whole genome shotgun (WGS) entry which is preliminary data.</text>
</comment>
<feature type="repeat" description="Pumilio" evidence="3">
    <location>
        <begin position="667"/>
        <end position="703"/>
    </location>
</feature>
<evidence type="ECO:0000256" key="3">
    <source>
        <dbReference type="PROSITE-ProRule" id="PRU00317"/>
    </source>
</evidence>
<dbReference type="GO" id="GO:0005737">
    <property type="term" value="C:cytoplasm"/>
    <property type="evidence" value="ECO:0007669"/>
    <property type="project" value="TreeGrafter"/>
</dbReference>
<dbReference type="PANTHER" id="PTHR12537:SF13">
    <property type="entry name" value="PUMILIO HOMOLOGY DOMAIN FAMILY MEMBER 4"/>
    <property type="match status" value="1"/>
</dbReference>
<feature type="region of interest" description="Disordered" evidence="5">
    <location>
        <begin position="302"/>
        <end position="355"/>
    </location>
</feature>
<name>A0AAN7BR33_9PEZI</name>
<dbReference type="InterPro" id="IPR033712">
    <property type="entry name" value="Pumilio_RNA-bd"/>
</dbReference>
<dbReference type="AlphaFoldDB" id="A0AAN7BR33"/>
<feature type="repeat" description="Pumilio" evidence="3">
    <location>
        <begin position="848"/>
        <end position="885"/>
    </location>
</feature>
<evidence type="ECO:0000313" key="8">
    <source>
        <dbReference type="Proteomes" id="UP001301958"/>
    </source>
</evidence>
<dbReference type="Pfam" id="PF00806">
    <property type="entry name" value="PUF"/>
    <property type="match status" value="8"/>
</dbReference>